<gene>
    <name evidence="2" type="ORF">ACFO5Q_13730</name>
</gene>
<keyword evidence="1" id="KW-0732">Signal</keyword>
<feature type="chain" id="PRO_5046359629" evidence="1">
    <location>
        <begin position="23"/>
        <end position="238"/>
    </location>
</feature>
<proteinExistence type="predicted"/>
<keyword evidence="3" id="KW-1185">Reference proteome</keyword>
<dbReference type="EMBL" id="JBHSCR010000014">
    <property type="protein sequence ID" value="MFC4348908.1"/>
    <property type="molecule type" value="Genomic_DNA"/>
</dbReference>
<evidence type="ECO:0000313" key="2">
    <source>
        <dbReference type="EMBL" id="MFC4348908.1"/>
    </source>
</evidence>
<feature type="signal peptide" evidence="1">
    <location>
        <begin position="1"/>
        <end position="22"/>
    </location>
</feature>
<accession>A0ABV8UCG8</accession>
<name>A0ABV8UCG8_9PROT</name>
<evidence type="ECO:0000256" key="1">
    <source>
        <dbReference type="SAM" id="SignalP"/>
    </source>
</evidence>
<protein>
    <submittedName>
        <fullName evidence="2">Uncharacterized protein</fullName>
    </submittedName>
</protein>
<dbReference type="Proteomes" id="UP001595776">
    <property type="component" value="Unassembled WGS sequence"/>
</dbReference>
<sequence>MKLIRLATAFSLAIALSIATHAGDNQVSFGETSVTVRADDDFCAIDKAQPFDKAWLDIQVRANAGSNEVAGAYLLCDELAQLREGVSLNLSRWVILLSPLQGGTKAQPIKGITRKQLVEALAVEFDKGVKVDVAEISKNVNQAGESVLGTDNMAPIEISGTGVPSLLAKTDAGVYAGLQLQVATENGRMPVGAVIGITLVNDHMLSVNVYRIFDDPKTINTLLGEASVMIEDIVKLND</sequence>
<dbReference type="RefSeq" id="WP_068143562.1">
    <property type="nucleotide sequence ID" value="NZ_JBHSCR010000014.1"/>
</dbReference>
<organism evidence="2 3">
    <name type="scientific">Kordiimonas lipolytica</name>
    <dbReference type="NCBI Taxonomy" id="1662421"/>
    <lineage>
        <taxon>Bacteria</taxon>
        <taxon>Pseudomonadati</taxon>
        <taxon>Pseudomonadota</taxon>
        <taxon>Alphaproteobacteria</taxon>
        <taxon>Kordiimonadales</taxon>
        <taxon>Kordiimonadaceae</taxon>
        <taxon>Kordiimonas</taxon>
    </lineage>
</organism>
<reference evidence="3" key="1">
    <citation type="journal article" date="2019" name="Int. J. Syst. Evol. Microbiol.">
        <title>The Global Catalogue of Microorganisms (GCM) 10K type strain sequencing project: providing services to taxonomists for standard genome sequencing and annotation.</title>
        <authorList>
            <consortium name="The Broad Institute Genomics Platform"/>
            <consortium name="The Broad Institute Genome Sequencing Center for Infectious Disease"/>
            <person name="Wu L."/>
            <person name="Ma J."/>
        </authorList>
    </citation>
    <scope>NUCLEOTIDE SEQUENCE [LARGE SCALE GENOMIC DNA]</scope>
    <source>
        <strain evidence="3">CGMCC 1.15304</strain>
    </source>
</reference>
<evidence type="ECO:0000313" key="3">
    <source>
        <dbReference type="Proteomes" id="UP001595776"/>
    </source>
</evidence>
<comment type="caution">
    <text evidence="2">The sequence shown here is derived from an EMBL/GenBank/DDBJ whole genome shotgun (WGS) entry which is preliminary data.</text>
</comment>